<dbReference type="EMBL" id="QYJN01000051">
    <property type="protein sequence ID" value="RIP31199.1"/>
    <property type="molecule type" value="Genomic_DNA"/>
</dbReference>
<evidence type="ECO:0000313" key="2">
    <source>
        <dbReference type="Proteomes" id="UP000265541"/>
    </source>
</evidence>
<feature type="non-terminal residue" evidence="1">
    <location>
        <position position="81"/>
    </location>
</feature>
<gene>
    <name evidence="1" type="ORF">BUZ14_13635</name>
</gene>
<keyword evidence="1" id="KW-0378">Hydrolase</keyword>
<sequence>MTEFDLSTREGRWKHFGSVDPIEGTKPTIKEEMKDLQSTHKNFLFEIEEVGIKNLVYPVLVDRFQTAGNFSFSTSLNLDEK</sequence>
<name>A0A3A0VCR5_STAGA</name>
<proteinExistence type="predicted"/>
<organism evidence="1 2">
    <name type="scientific">Staphylococcus gallinarum</name>
    <dbReference type="NCBI Taxonomy" id="1293"/>
    <lineage>
        <taxon>Bacteria</taxon>
        <taxon>Bacillati</taxon>
        <taxon>Bacillota</taxon>
        <taxon>Bacilli</taxon>
        <taxon>Bacillales</taxon>
        <taxon>Staphylococcaceae</taxon>
        <taxon>Staphylococcus</taxon>
    </lineage>
</organism>
<protein>
    <submittedName>
        <fullName evidence="1">GTP cyclohydrolase I FolE2</fullName>
    </submittedName>
</protein>
<dbReference type="Proteomes" id="UP000265541">
    <property type="component" value="Unassembled WGS sequence"/>
</dbReference>
<reference evidence="1 2" key="1">
    <citation type="journal article" date="2016" name="Front. Microbiol.">
        <title>Comprehensive Phylogenetic Analysis of Bovine Non-aureus Staphylococci Species Based on Whole-Genome Sequencing.</title>
        <authorList>
            <person name="Naushad S."/>
            <person name="Barkema H.W."/>
            <person name="Luby C."/>
            <person name="Condas L.A."/>
            <person name="Nobrega D.B."/>
            <person name="Carson D.A."/>
            <person name="De Buck J."/>
        </authorList>
    </citation>
    <scope>NUCLEOTIDE SEQUENCE [LARGE SCALE GENOMIC DNA]</scope>
    <source>
        <strain evidence="1 2">SNUC 4781</strain>
    </source>
</reference>
<evidence type="ECO:0000313" key="1">
    <source>
        <dbReference type="EMBL" id="RIP31199.1"/>
    </source>
</evidence>
<dbReference type="AlphaFoldDB" id="A0A3A0VCR5"/>
<comment type="caution">
    <text evidence="1">The sequence shown here is derived from an EMBL/GenBank/DDBJ whole genome shotgun (WGS) entry which is preliminary data.</text>
</comment>
<accession>A0A3A0VCR5</accession>
<dbReference type="GO" id="GO:0016787">
    <property type="term" value="F:hydrolase activity"/>
    <property type="evidence" value="ECO:0007669"/>
    <property type="project" value="UniProtKB-KW"/>
</dbReference>